<dbReference type="InterPro" id="IPR037523">
    <property type="entry name" value="VOC_core"/>
</dbReference>
<reference evidence="4" key="1">
    <citation type="submission" date="2016-06" db="EMBL/GenBank/DDBJ databases">
        <authorList>
            <person name="Varghese N."/>
            <person name="Submissions Spin"/>
        </authorList>
    </citation>
    <scope>NUCLEOTIDE SEQUENCE [LARGE SCALE GENOMIC DNA]</scope>
    <source>
        <strain evidence="4">DSM 43903</strain>
    </source>
</reference>
<name>A0A1C6VP37_9ACTN</name>
<dbReference type="AlphaFoldDB" id="A0A1C6VP37"/>
<dbReference type="CDD" id="cd06587">
    <property type="entry name" value="VOC"/>
    <property type="match status" value="1"/>
</dbReference>
<dbReference type="STRING" id="47855.GA0070606_4681"/>
<feature type="domain" description="VOC" evidence="2">
    <location>
        <begin position="26"/>
        <end position="137"/>
    </location>
</feature>
<feature type="region of interest" description="Disordered" evidence="1">
    <location>
        <begin position="1"/>
        <end position="21"/>
    </location>
</feature>
<dbReference type="InterPro" id="IPR029068">
    <property type="entry name" value="Glyas_Bleomycin-R_OHBP_Dase"/>
</dbReference>
<dbReference type="PANTHER" id="PTHR35908:SF1">
    <property type="entry name" value="CONSERVED PROTEIN"/>
    <property type="match status" value="1"/>
</dbReference>
<evidence type="ECO:0000313" key="4">
    <source>
        <dbReference type="Proteomes" id="UP000199001"/>
    </source>
</evidence>
<protein>
    <submittedName>
        <fullName evidence="3">Glyoxalase-like domain-containing protein</fullName>
    </submittedName>
</protein>
<sequence length="140" mass="15490">MADPGRGSATEPSGPPGRNLIDMSSVWESLTVDARDPARLARWWAEALGYQVVTEEPDGAVEIRRSADRLPGLTFVPVGDDKETKNRLHIDLRPDDQEAEVERLVDMGARHVDIGQGDVEWTVLADPEGNEFCVLRQRGD</sequence>
<dbReference type="Gene3D" id="3.10.180.10">
    <property type="entry name" value="2,3-Dihydroxybiphenyl 1,2-Dioxygenase, domain 1"/>
    <property type="match status" value="1"/>
</dbReference>
<dbReference type="InterPro" id="IPR041581">
    <property type="entry name" value="Glyoxalase_6"/>
</dbReference>
<proteinExistence type="predicted"/>
<evidence type="ECO:0000256" key="1">
    <source>
        <dbReference type="SAM" id="MobiDB-lite"/>
    </source>
</evidence>
<keyword evidence="4" id="KW-1185">Reference proteome</keyword>
<dbReference type="Pfam" id="PF18029">
    <property type="entry name" value="Glyoxalase_6"/>
    <property type="match status" value="1"/>
</dbReference>
<dbReference type="Proteomes" id="UP000199001">
    <property type="component" value="Unassembled WGS sequence"/>
</dbReference>
<organism evidence="3 4">
    <name type="scientific">Micromonospora citrea</name>
    <dbReference type="NCBI Taxonomy" id="47855"/>
    <lineage>
        <taxon>Bacteria</taxon>
        <taxon>Bacillati</taxon>
        <taxon>Actinomycetota</taxon>
        <taxon>Actinomycetes</taxon>
        <taxon>Micromonosporales</taxon>
        <taxon>Micromonosporaceae</taxon>
        <taxon>Micromonospora</taxon>
    </lineage>
</organism>
<gene>
    <name evidence="3" type="ORF">GA0070606_4681</name>
</gene>
<dbReference type="SUPFAM" id="SSF54593">
    <property type="entry name" value="Glyoxalase/Bleomycin resistance protein/Dihydroxybiphenyl dioxygenase"/>
    <property type="match status" value="1"/>
</dbReference>
<dbReference type="EMBL" id="FMHZ01000002">
    <property type="protein sequence ID" value="SCL67977.1"/>
    <property type="molecule type" value="Genomic_DNA"/>
</dbReference>
<evidence type="ECO:0000313" key="3">
    <source>
        <dbReference type="EMBL" id="SCL67977.1"/>
    </source>
</evidence>
<accession>A0A1C6VP37</accession>
<dbReference type="PROSITE" id="PS51819">
    <property type="entry name" value="VOC"/>
    <property type="match status" value="1"/>
</dbReference>
<dbReference type="PANTHER" id="PTHR35908">
    <property type="entry name" value="HYPOTHETICAL FUSION PROTEIN"/>
    <property type="match status" value="1"/>
</dbReference>
<evidence type="ECO:0000259" key="2">
    <source>
        <dbReference type="PROSITE" id="PS51819"/>
    </source>
</evidence>